<evidence type="ECO:0000313" key="3">
    <source>
        <dbReference type="Proteomes" id="UP000218615"/>
    </source>
</evidence>
<feature type="transmembrane region" description="Helical" evidence="1">
    <location>
        <begin position="6"/>
        <end position="28"/>
    </location>
</feature>
<dbReference type="Proteomes" id="UP000218615">
    <property type="component" value="Unassembled WGS sequence"/>
</dbReference>
<feature type="transmembrane region" description="Helical" evidence="1">
    <location>
        <begin position="35"/>
        <end position="56"/>
    </location>
</feature>
<sequence>MNKKSPFFTASTASVMYFATFLLLKYLLERRNLDWLGALQGAIVFWIVIFVVHQFLKRRFSD</sequence>
<evidence type="ECO:0000256" key="1">
    <source>
        <dbReference type="SAM" id="Phobius"/>
    </source>
</evidence>
<dbReference type="AlphaFoldDB" id="A0A284VTQ3"/>
<accession>A0A284VTQ3</accession>
<reference evidence="3" key="1">
    <citation type="submission" date="2017-06" db="EMBL/GenBank/DDBJ databases">
        <authorList>
            <person name="Cremers G."/>
        </authorList>
    </citation>
    <scope>NUCLEOTIDE SEQUENCE [LARGE SCALE GENOMIC DNA]</scope>
</reference>
<name>A0A284VTQ3_9EURY</name>
<keyword evidence="3" id="KW-1185">Reference proteome</keyword>
<keyword evidence="1" id="KW-0812">Transmembrane</keyword>
<organism evidence="2 3">
    <name type="scientific">Candidatus Methanoperedens nitratireducens</name>
    <dbReference type="NCBI Taxonomy" id="1392998"/>
    <lineage>
        <taxon>Archaea</taxon>
        <taxon>Methanobacteriati</taxon>
        <taxon>Methanobacteriota</taxon>
        <taxon>Stenosarchaea group</taxon>
        <taxon>Methanomicrobia</taxon>
        <taxon>Methanosarcinales</taxon>
        <taxon>ANME-2 cluster</taxon>
        <taxon>Candidatus Methanoperedentaceae</taxon>
        <taxon>Candidatus Methanoperedens</taxon>
    </lineage>
</organism>
<protein>
    <submittedName>
        <fullName evidence="2">Uncharacterized protein</fullName>
    </submittedName>
</protein>
<keyword evidence="1" id="KW-0472">Membrane</keyword>
<keyword evidence="1" id="KW-1133">Transmembrane helix</keyword>
<dbReference type="RefSeq" id="WP_096207206.1">
    <property type="nucleotide sequence ID" value="NZ_FZMP01000231.1"/>
</dbReference>
<evidence type="ECO:0000313" key="2">
    <source>
        <dbReference type="EMBL" id="SNQ62674.1"/>
    </source>
</evidence>
<gene>
    <name evidence="2" type="ORF">MNV_810016</name>
</gene>
<dbReference type="EMBL" id="FZMP01000231">
    <property type="protein sequence ID" value="SNQ62674.1"/>
    <property type="molecule type" value="Genomic_DNA"/>
</dbReference>
<proteinExistence type="predicted"/>